<name>A0AAD9M199_9PEZI</name>
<proteinExistence type="predicted"/>
<evidence type="ECO:0000256" key="1">
    <source>
        <dbReference type="SAM" id="Phobius"/>
    </source>
</evidence>
<keyword evidence="3" id="KW-1185">Reference proteome</keyword>
<organism evidence="2 3">
    <name type="scientific">Colletotrichum zoysiae</name>
    <dbReference type="NCBI Taxonomy" id="1216348"/>
    <lineage>
        <taxon>Eukaryota</taxon>
        <taxon>Fungi</taxon>
        <taxon>Dikarya</taxon>
        <taxon>Ascomycota</taxon>
        <taxon>Pezizomycotina</taxon>
        <taxon>Sordariomycetes</taxon>
        <taxon>Hypocreomycetidae</taxon>
        <taxon>Glomerellales</taxon>
        <taxon>Glomerellaceae</taxon>
        <taxon>Colletotrichum</taxon>
        <taxon>Colletotrichum graminicola species complex</taxon>
    </lineage>
</organism>
<dbReference type="AlphaFoldDB" id="A0AAD9M199"/>
<sequence>MYVYNKWLSQLHRNSVSMLKNMLGFDSAWLCLVFFPTTGASVLSTVLVLPIFVRDAGRHQVCHLGRVLYNDGEMLAALPSGVCACWSTLCVIEGCFWVGKPLLHNPPSNLLITQLVAQSTWRLSEGFGPSCEQQRVATLR</sequence>
<protein>
    <submittedName>
        <fullName evidence="2">Uncharacterized protein</fullName>
    </submittedName>
</protein>
<accession>A0AAD9M199</accession>
<keyword evidence="1" id="KW-0812">Transmembrane</keyword>
<gene>
    <name evidence="2" type="ORF">LX32DRAFT_328013</name>
</gene>
<comment type="caution">
    <text evidence="2">The sequence shown here is derived from an EMBL/GenBank/DDBJ whole genome shotgun (WGS) entry which is preliminary data.</text>
</comment>
<evidence type="ECO:0000313" key="3">
    <source>
        <dbReference type="Proteomes" id="UP001232148"/>
    </source>
</evidence>
<evidence type="ECO:0000313" key="2">
    <source>
        <dbReference type="EMBL" id="KAK2030356.1"/>
    </source>
</evidence>
<dbReference type="Proteomes" id="UP001232148">
    <property type="component" value="Unassembled WGS sequence"/>
</dbReference>
<reference evidence="2" key="1">
    <citation type="submission" date="2021-06" db="EMBL/GenBank/DDBJ databases">
        <title>Comparative genomics, transcriptomics and evolutionary studies reveal genomic signatures of adaptation to plant cell wall in hemibiotrophic fungi.</title>
        <authorList>
            <consortium name="DOE Joint Genome Institute"/>
            <person name="Baroncelli R."/>
            <person name="Diaz J.F."/>
            <person name="Benocci T."/>
            <person name="Peng M."/>
            <person name="Battaglia E."/>
            <person name="Haridas S."/>
            <person name="Andreopoulos W."/>
            <person name="Labutti K."/>
            <person name="Pangilinan J."/>
            <person name="Floch G.L."/>
            <person name="Makela M.R."/>
            <person name="Henrissat B."/>
            <person name="Grigoriev I.V."/>
            <person name="Crouch J.A."/>
            <person name="De Vries R.P."/>
            <person name="Sukno S.A."/>
            <person name="Thon M.R."/>
        </authorList>
    </citation>
    <scope>NUCLEOTIDE SEQUENCE</scope>
    <source>
        <strain evidence="2">MAFF235873</strain>
    </source>
</reference>
<keyword evidence="1" id="KW-1133">Transmembrane helix</keyword>
<keyword evidence="1" id="KW-0472">Membrane</keyword>
<feature type="transmembrane region" description="Helical" evidence="1">
    <location>
        <begin position="27"/>
        <end position="53"/>
    </location>
</feature>
<dbReference type="EMBL" id="MU842852">
    <property type="protein sequence ID" value="KAK2030356.1"/>
    <property type="molecule type" value="Genomic_DNA"/>
</dbReference>